<dbReference type="InterPro" id="IPR029044">
    <property type="entry name" value="Nucleotide-diphossugar_trans"/>
</dbReference>
<dbReference type="PANTHER" id="PTHR43179:SF12">
    <property type="entry name" value="GALACTOFURANOSYLTRANSFERASE GLFT2"/>
    <property type="match status" value="1"/>
</dbReference>
<dbReference type="SUPFAM" id="SSF53448">
    <property type="entry name" value="Nucleotide-diphospho-sugar transferases"/>
    <property type="match status" value="1"/>
</dbReference>
<dbReference type="InterPro" id="IPR001173">
    <property type="entry name" value="Glyco_trans_2-like"/>
</dbReference>
<evidence type="ECO:0000256" key="2">
    <source>
        <dbReference type="ARBA" id="ARBA00022676"/>
    </source>
</evidence>
<dbReference type="AlphaFoldDB" id="A0A849L249"/>
<evidence type="ECO:0000313" key="6">
    <source>
        <dbReference type="Proteomes" id="UP000572377"/>
    </source>
</evidence>
<dbReference type="RefSeq" id="WP_171323938.1">
    <property type="nucleotide sequence ID" value="NZ_JABFBC010000001.1"/>
</dbReference>
<keyword evidence="2" id="KW-0328">Glycosyltransferase</keyword>
<evidence type="ECO:0000256" key="3">
    <source>
        <dbReference type="ARBA" id="ARBA00022679"/>
    </source>
</evidence>
<comment type="caution">
    <text evidence="5">The sequence shown here is derived from an EMBL/GenBank/DDBJ whole genome shotgun (WGS) entry which is preliminary data.</text>
</comment>
<keyword evidence="6" id="KW-1185">Reference proteome</keyword>
<gene>
    <name evidence="5" type="ORF">HMH01_07570</name>
</gene>
<feature type="domain" description="Glycosyltransferase 2-like" evidence="4">
    <location>
        <begin position="13"/>
        <end position="145"/>
    </location>
</feature>
<comment type="similarity">
    <text evidence="1">Belongs to the glycosyltransferase 2 family.</text>
</comment>
<dbReference type="PANTHER" id="PTHR43179">
    <property type="entry name" value="RHAMNOSYLTRANSFERASE WBBL"/>
    <property type="match status" value="1"/>
</dbReference>
<evidence type="ECO:0000313" key="5">
    <source>
        <dbReference type="EMBL" id="NNU80297.1"/>
    </source>
</evidence>
<evidence type="ECO:0000256" key="1">
    <source>
        <dbReference type="ARBA" id="ARBA00006739"/>
    </source>
</evidence>
<dbReference type="Proteomes" id="UP000572377">
    <property type="component" value="Unassembled WGS sequence"/>
</dbReference>
<dbReference type="CDD" id="cd00761">
    <property type="entry name" value="Glyco_tranf_GTA_type"/>
    <property type="match status" value="1"/>
</dbReference>
<protein>
    <submittedName>
        <fullName evidence="5">Glycosyltransferase</fullName>
    </submittedName>
</protein>
<proteinExistence type="inferred from homology"/>
<keyword evidence="3 5" id="KW-0808">Transferase</keyword>
<reference evidence="5 6" key="1">
    <citation type="submission" date="2020-05" db="EMBL/GenBank/DDBJ databases">
        <title>Gimesia benthica sp. nov., a novel planctomycete isolated from a deep-sea water sample of the Northwest Indian Ocean.</title>
        <authorList>
            <person name="Wang J."/>
            <person name="Ruan C."/>
            <person name="Song L."/>
            <person name="Zhu Y."/>
            <person name="Li A."/>
            <person name="Zheng X."/>
            <person name="Wang L."/>
            <person name="Lu Z."/>
            <person name="Huang Y."/>
            <person name="Du W."/>
            <person name="Zhou Y."/>
            <person name="Huang L."/>
            <person name="Dai X."/>
        </authorList>
    </citation>
    <scope>NUCLEOTIDE SEQUENCE [LARGE SCALE GENOMIC DNA]</scope>
    <source>
        <strain evidence="5 6">YYQ-30</strain>
    </source>
</reference>
<accession>A0A849L249</accession>
<dbReference type="Pfam" id="PF00535">
    <property type="entry name" value="Glycos_transf_2"/>
    <property type="match status" value="1"/>
</dbReference>
<sequence length="318" mass="34023">MRDTLPARPNVAICVSTFRRPQGIRALLRSLDALIFDGPAPNVLLVIVDNDPAAPAFADAAELGRASRWPAVLVPEPARGIVAARNRALACVPEDADLVGFLDDDETVAPGWLAAMIATLRETGATVAQGPVVPHYAEAPPDWVEALGIFRLGPWPQGAALHFAATCNCVVRAGFLRMHGLRFDPAFNLSGGEDEEFFARLRDRGGRIVAAEGAVVHDWIPSARLGPDWALRRARRMGNTLGRIARLRRRGRALRVAKGIGAVGWGGLRMLAGLADPVLRMRGRLQLARGLGMLSAFADVVVLEYAPAAPALRPGSGR</sequence>
<organism evidence="5 6">
    <name type="scientific">Halovulum dunhuangense</name>
    <dbReference type="NCBI Taxonomy" id="1505036"/>
    <lineage>
        <taxon>Bacteria</taxon>
        <taxon>Pseudomonadati</taxon>
        <taxon>Pseudomonadota</taxon>
        <taxon>Alphaproteobacteria</taxon>
        <taxon>Rhodobacterales</taxon>
        <taxon>Paracoccaceae</taxon>
        <taxon>Halovulum</taxon>
    </lineage>
</organism>
<evidence type="ECO:0000259" key="4">
    <source>
        <dbReference type="Pfam" id="PF00535"/>
    </source>
</evidence>
<dbReference type="EMBL" id="JABFBC010000001">
    <property type="protein sequence ID" value="NNU80297.1"/>
    <property type="molecule type" value="Genomic_DNA"/>
</dbReference>
<dbReference type="Gene3D" id="3.90.550.10">
    <property type="entry name" value="Spore Coat Polysaccharide Biosynthesis Protein SpsA, Chain A"/>
    <property type="match status" value="1"/>
</dbReference>
<name>A0A849L249_9RHOB</name>
<dbReference type="GO" id="GO:0016757">
    <property type="term" value="F:glycosyltransferase activity"/>
    <property type="evidence" value="ECO:0007669"/>
    <property type="project" value="UniProtKB-KW"/>
</dbReference>